<dbReference type="InterPro" id="IPR050200">
    <property type="entry name" value="Nuclear_hormone_rcpt_NR3"/>
</dbReference>
<evidence type="ECO:0000256" key="3">
    <source>
        <dbReference type="ARBA" id="ARBA00022833"/>
    </source>
</evidence>
<dbReference type="SMART" id="SM00399">
    <property type="entry name" value="ZnF_C4"/>
    <property type="match status" value="1"/>
</dbReference>
<dbReference type="PROSITE" id="PS51030">
    <property type="entry name" value="NUCLEAR_REC_DBD_2"/>
    <property type="match status" value="1"/>
</dbReference>
<dbReference type="Proteomes" id="UP000830375">
    <property type="component" value="Unassembled WGS sequence"/>
</dbReference>
<dbReference type="EMBL" id="JACTAM010000005">
    <property type="protein sequence ID" value="KAI2664594.1"/>
    <property type="molecule type" value="Genomic_DNA"/>
</dbReference>
<evidence type="ECO:0000256" key="8">
    <source>
        <dbReference type="ARBA" id="ARBA00023242"/>
    </source>
</evidence>
<dbReference type="PRINTS" id="PR00047">
    <property type="entry name" value="STROIDFINGER"/>
</dbReference>
<dbReference type="PANTHER" id="PTHR48092">
    <property type="entry name" value="KNIRPS-RELATED PROTEIN-RELATED"/>
    <property type="match status" value="1"/>
</dbReference>
<keyword evidence="3" id="KW-0862">Zinc</keyword>
<evidence type="ECO:0000256" key="1">
    <source>
        <dbReference type="ARBA" id="ARBA00022723"/>
    </source>
</evidence>
<name>A0ABQ8MP35_LABRO</name>
<organism evidence="10 11">
    <name type="scientific">Labeo rohita</name>
    <name type="common">Indian major carp</name>
    <name type="synonym">Cyprinus rohita</name>
    <dbReference type="NCBI Taxonomy" id="84645"/>
    <lineage>
        <taxon>Eukaryota</taxon>
        <taxon>Metazoa</taxon>
        <taxon>Chordata</taxon>
        <taxon>Craniata</taxon>
        <taxon>Vertebrata</taxon>
        <taxon>Euteleostomi</taxon>
        <taxon>Actinopterygii</taxon>
        <taxon>Neopterygii</taxon>
        <taxon>Teleostei</taxon>
        <taxon>Ostariophysi</taxon>
        <taxon>Cypriniformes</taxon>
        <taxon>Cyprinidae</taxon>
        <taxon>Labeoninae</taxon>
        <taxon>Labeonini</taxon>
        <taxon>Labeo</taxon>
    </lineage>
</organism>
<evidence type="ECO:0000313" key="10">
    <source>
        <dbReference type="EMBL" id="KAI2664594.1"/>
    </source>
</evidence>
<keyword evidence="7 10" id="KW-0675">Receptor</keyword>
<dbReference type="InterPro" id="IPR001628">
    <property type="entry name" value="Znf_hrmn_rcpt"/>
</dbReference>
<sequence>MDLIFFFTTDITVEEQVPCLQFDGGRSDIFPMEFFLPPQRTCLICSDEASGCHYGALTCGSCKVFFKRAAEGKQKYLCASRNDCTIDKLRRKNCPSCRLKKCFEAGMTLGGKLSQA</sequence>
<reference evidence="10 11" key="1">
    <citation type="submission" date="2022-01" db="EMBL/GenBank/DDBJ databases">
        <title>A high-quality chromosome-level genome assembly of rohu carp, Labeo rohita.</title>
        <authorList>
            <person name="Arick M.A. II"/>
            <person name="Hsu C.-Y."/>
            <person name="Magbanua Z."/>
            <person name="Pechanova O."/>
            <person name="Grover C."/>
            <person name="Miller E."/>
            <person name="Thrash A."/>
            <person name="Ezzel L."/>
            <person name="Alam S."/>
            <person name="Benzie J."/>
            <person name="Hamilton M."/>
            <person name="Karsi A."/>
            <person name="Lawrence M.L."/>
            <person name="Peterson D.G."/>
        </authorList>
    </citation>
    <scope>NUCLEOTIDE SEQUENCE [LARGE SCALE GENOMIC DNA]</scope>
    <source>
        <strain evidence="11">BAU-BD-2019</strain>
        <tissue evidence="10">Blood</tissue>
    </source>
</reference>
<evidence type="ECO:0000256" key="7">
    <source>
        <dbReference type="ARBA" id="ARBA00023170"/>
    </source>
</evidence>
<accession>A0ABQ8MP35</accession>
<dbReference type="PROSITE" id="PS00031">
    <property type="entry name" value="NUCLEAR_REC_DBD_1"/>
    <property type="match status" value="1"/>
</dbReference>
<keyword evidence="1" id="KW-0479">Metal-binding</keyword>
<evidence type="ECO:0000259" key="9">
    <source>
        <dbReference type="PROSITE" id="PS51030"/>
    </source>
</evidence>
<evidence type="ECO:0000256" key="2">
    <source>
        <dbReference type="ARBA" id="ARBA00022771"/>
    </source>
</evidence>
<dbReference type="InterPro" id="IPR013088">
    <property type="entry name" value="Znf_NHR/GATA"/>
</dbReference>
<feature type="domain" description="Nuclear receptor" evidence="9">
    <location>
        <begin position="39"/>
        <end position="114"/>
    </location>
</feature>
<keyword evidence="2" id="KW-0863">Zinc-finger</keyword>
<evidence type="ECO:0000256" key="6">
    <source>
        <dbReference type="ARBA" id="ARBA00023163"/>
    </source>
</evidence>
<keyword evidence="11" id="KW-1185">Reference proteome</keyword>
<keyword evidence="6" id="KW-0804">Transcription</keyword>
<comment type="caution">
    <text evidence="10">The sequence shown here is derived from an EMBL/GenBank/DDBJ whole genome shotgun (WGS) entry which is preliminary data.</text>
</comment>
<evidence type="ECO:0000256" key="5">
    <source>
        <dbReference type="ARBA" id="ARBA00023125"/>
    </source>
</evidence>
<protein>
    <submittedName>
        <fullName evidence="10">Androgen receptor</fullName>
    </submittedName>
</protein>
<proteinExistence type="predicted"/>
<keyword evidence="5" id="KW-0238">DNA-binding</keyword>
<dbReference type="Gene3D" id="3.30.50.10">
    <property type="entry name" value="Erythroid Transcription Factor GATA-1, subunit A"/>
    <property type="match status" value="1"/>
</dbReference>
<dbReference type="Pfam" id="PF00105">
    <property type="entry name" value="zf-C4"/>
    <property type="match status" value="1"/>
</dbReference>
<keyword evidence="8" id="KW-0539">Nucleus</keyword>
<evidence type="ECO:0000313" key="11">
    <source>
        <dbReference type="Proteomes" id="UP000830375"/>
    </source>
</evidence>
<keyword evidence="4" id="KW-0805">Transcription regulation</keyword>
<evidence type="ECO:0000256" key="4">
    <source>
        <dbReference type="ARBA" id="ARBA00023015"/>
    </source>
</evidence>
<dbReference type="SUPFAM" id="SSF57716">
    <property type="entry name" value="Glucocorticoid receptor-like (DNA-binding domain)"/>
    <property type="match status" value="1"/>
</dbReference>
<gene>
    <name evidence="10" type="ORF">H4Q32_002841</name>
</gene>